<keyword evidence="4" id="KW-1185">Reference proteome</keyword>
<dbReference type="InterPro" id="IPR047650">
    <property type="entry name" value="Transpos_IS110"/>
</dbReference>
<dbReference type="PANTHER" id="PTHR33055">
    <property type="entry name" value="TRANSPOSASE FOR INSERTION SEQUENCE ELEMENT IS1111A"/>
    <property type="match status" value="1"/>
</dbReference>
<dbReference type="GO" id="GO:0003677">
    <property type="term" value="F:DNA binding"/>
    <property type="evidence" value="ECO:0007669"/>
    <property type="project" value="InterPro"/>
</dbReference>
<evidence type="ECO:0000313" key="3">
    <source>
        <dbReference type="EMBL" id="NYJ07185.1"/>
    </source>
</evidence>
<dbReference type="Pfam" id="PF01548">
    <property type="entry name" value="DEDD_Tnp_IS110"/>
    <property type="match status" value="1"/>
</dbReference>
<dbReference type="GO" id="GO:0006313">
    <property type="term" value="P:DNA transposition"/>
    <property type="evidence" value="ECO:0007669"/>
    <property type="project" value="InterPro"/>
</dbReference>
<reference evidence="3 4" key="1">
    <citation type="submission" date="2020-07" db="EMBL/GenBank/DDBJ databases">
        <title>Sequencing the genomes of 1000 actinobacteria strains.</title>
        <authorList>
            <person name="Klenk H.-P."/>
        </authorList>
    </citation>
    <scope>NUCLEOTIDE SEQUENCE [LARGE SCALE GENOMIC DNA]</scope>
    <source>
        <strain evidence="3 4">DSM 104001</strain>
    </source>
</reference>
<dbReference type="AlphaFoldDB" id="A0A853CGV3"/>
<dbReference type="NCBIfam" id="NF033542">
    <property type="entry name" value="transpos_IS110"/>
    <property type="match status" value="1"/>
</dbReference>
<organism evidence="3 4">
    <name type="scientific">Petropleomorpha daqingensis</name>
    <dbReference type="NCBI Taxonomy" id="2026353"/>
    <lineage>
        <taxon>Bacteria</taxon>
        <taxon>Bacillati</taxon>
        <taxon>Actinomycetota</taxon>
        <taxon>Actinomycetes</taxon>
        <taxon>Geodermatophilales</taxon>
        <taxon>Geodermatophilaceae</taxon>
        <taxon>Petropleomorpha</taxon>
    </lineage>
</organism>
<dbReference type="EMBL" id="JACBZT010000001">
    <property type="protein sequence ID" value="NYJ07185.1"/>
    <property type="molecule type" value="Genomic_DNA"/>
</dbReference>
<dbReference type="RefSeq" id="WP_179718848.1">
    <property type="nucleotide sequence ID" value="NZ_JACBZT010000001.1"/>
</dbReference>
<gene>
    <name evidence="3" type="ORF">GGQ55_003463</name>
</gene>
<feature type="domain" description="Transposase IS110-like N-terminal" evidence="1">
    <location>
        <begin position="9"/>
        <end position="158"/>
    </location>
</feature>
<comment type="caution">
    <text evidence="3">The sequence shown here is derived from an EMBL/GenBank/DDBJ whole genome shotgun (WGS) entry which is preliminary data.</text>
</comment>
<dbReference type="InterPro" id="IPR003346">
    <property type="entry name" value="Transposase_20"/>
</dbReference>
<dbReference type="PANTHER" id="PTHR33055:SF15">
    <property type="entry name" value="TRANSPOSASE-RELATED"/>
    <property type="match status" value="1"/>
</dbReference>
<feature type="domain" description="Transposase IS116/IS110/IS902 C-terminal" evidence="2">
    <location>
        <begin position="256"/>
        <end position="341"/>
    </location>
</feature>
<evidence type="ECO:0000259" key="1">
    <source>
        <dbReference type="Pfam" id="PF01548"/>
    </source>
</evidence>
<dbReference type="GO" id="GO:0004803">
    <property type="term" value="F:transposase activity"/>
    <property type="evidence" value="ECO:0007669"/>
    <property type="project" value="InterPro"/>
</dbReference>
<protein>
    <submittedName>
        <fullName evidence="3">Transposase</fullName>
    </submittedName>
</protein>
<dbReference type="Pfam" id="PF02371">
    <property type="entry name" value="Transposase_20"/>
    <property type="match status" value="1"/>
</dbReference>
<name>A0A853CGV3_9ACTN</name>
<dbReference type="Proteomes" id="UP000541969">
    <property type="component" value="Unassembled WGS sequence"/>
</dbReference>
<proteinExistence type="predicted"/>
<evidence type="ECO:0000313" key="4">
    <source>
        <dbReference type="Proteomes" id="UP000541969"/>
    </source>
</evidence>
<dbReference type="InterPro" id="IPR002525">
    <property type="entry name" value="Transp_IS110-like_N"/>
</dbReference>
<accession>A0A853CGV3</accession>
<sequence>MDVLVDRCAGLDVHKDTVMAVVRRPRKDGSGREQEVRQYRTFTGALRELRDWLVAERVTQVAMEATGSYWKPVWHVLEAETGYELLLCNPRHVKNLPGRKTDVGDAAWLAQMLECGLLRGSFVPTPVMARLRDLTRYAKKLTEERTREIQRLQRVLEDAGIKLDSVASDVMGKSARAMLEALIAGERDPAVLADFAQTRMRVKIPDLRLALEGGFSEHHALLLRMLLAHIDHLSAAVDQLHARVEAEIAPFSRAVELLGTIPGVGPRTAWVLLAEAGPDMTRFPTAAHLASWAGLCPGNHESAGKRPSGRARKGDTALRTAMVEAAWAATRTRSTYLGAQYQRFRRRFGSRGETKAIFAVAHTMLVIAWHVLAEHKPYAELGVDYFTRRTDPEAHARRLAREIEKLGFDVTLQPHAAA</sequence>
<evidence type="ECO:0000259" key="2">
    <source>
        <dbReference type="Pfam" id="PF02371"/>
    </source>
</evidence>